<name>A0AAV5SUX0_9BILA</name>
<evidence type="ECO:0000313" key="1">
    <source>
        <dbReference type="EMBL" id="GMS86485.1"/>
    </source>
</evidence>
<comment type="caution">
    <text evidence="1">The sequence shown here is derived from an EMBL/GenBank/DDBJ whole genome shotgun (WGS) entry which is preliminary data.</text>
</comment>
<protein>
    <submittedName>
        <fullName evidence="1">Uncharacterized protein</fullName>
    </submittedName>
</protein>
<evidence type="ECO:0000313" key="2">
    <source>
        <dbReference type="Proteomes" id="UP001432027"/>
    </source>
</evidence>
<dbReference type="AlphaFoldDB" id="A0AAV5SUX0"/>
<dbReference type="EMBL" id="BTSX01000002">
    <property type="protein sequence ID" value="GMS86485.1"/>
    <property type="molecule type" value="Genomic_DNA"/>
</dbReference>
<keyword evidence="2" id="KW-1185">Reference proteome</keyword>
<organism evidence="1 2">
    <name type="scientific">Pristionchus entomophagus</name>
    <dbReference type="NCBI Taxonomy" id="358040"/>
    <lineage>
        <taxon>Eukaryota</taxon>
        <taxon>Metazoa</taxon>
        <taxon>Ecdysozoa</taxon>
        <taxon>Nematoda</taxon>
        <taxon>Chromadorea</taxon>
        <taxon>Rhabditida</taxon>
        <taxon>Rhabditina</taxon>
        <taxon>Diplogasteromorpha</taxon>
        <taxon>Diplogasteroidea</taxon>
        <taxon>Neodiplogasteridae</taxon>
        <taxon>Pristionchus</taxon>
    </lineage>
</organism>
<dbReference type="Proteomes" id="UP001432027">
    <property type="component" value="Unassembled WGS sequence"/>
</dbReference>
<accession>A0AAV5SUX0</accession>
<reference evidence="1" key="1">
    <citation type="submission" date="2023-10" db="EMBL/GenBank/DDBJ databases">
        <title>Genome assembly of Pristionchus species.</title>
        <authorList>
            <person name="Yoshida K."/>
            <person name="Sommer R.J."/>
        </authorList>
    </citation>
    <scope>NUCLEOTIDE SEQUENCE</scope>
    <source>
        <strain evidence="1">RS0144</strain>
    </source>
</reference>
<gene>
    <name evidence="1" type="ORF">PENTCL1PPCAC_8660</name>
</gene>
<proteinExistence type="predicted"/>
<feature type="non-terminal residue" evidence="1">
    <location>
        <position position="1"/>
    </location>
</feature>
<sequence>KKQYHYNSFDDEESSLAIALALKVGFRSMEIGIEFCRNPCDFVIFPRILFHEVNFEVRVFFLLPWN</sequence>